<evidence type="ECO:0000256" key="3">
    <source>
        <dbReference type="ARBA" id="ARBA00022448"/>
    </source>
</evidence>
<sequence>MQAQEASFSVAIPLRWLLAVALLVAVVLAAFASGKFPVAPADLWHAVVSRLLGVDSGLPAAVETVVWHIRLPRVAAALLVGAALAAAGATYQGMFRNPLVSPDILGVSAGAGLGAVAAIYLGLPIAVVQVLAFVGGLLAVGVVLAVAGLVQRHDPVLVLVLAGVAVGALLGAGISLVKILADPMAQLPTITFWLLGGLNAVTTADLLATAPALLMGLVPMALLRWRINLLALPDEEALALGVSVARLRLVLVAGATLATAAAVSLTGIIGWVGLVVPHVARLLVGPEFSRLLPASLLLGGGFLVATDTLARTIAGIEVPLGILTALVGAPFFLFLLARTGRST</sequence>
<accession>A0ABV9GT66</accession>
<name>A0ABV9GT66_9BURK</name>
<evidence type="ECO:0000256" key="7">
    <source>
        <dbReference type="ARBA" id="ARBA00023136"/>
    </source>
</evidence>
<dbReference type="SUPFAM" id="SSF81345">
    <property type="entry name" value="ABC transporter involved in vitamin B12 uptake, BtuC"/>
    <property type="match status" value="1"/>
</dbReference>
<evidence type="ECO:0000313" key="9">
    <source>
        <dbReference type="EMBL" id="MFC4621389.1"/>
    </source>
</evidence>
<evidence type="ECO:0000256" key="1">
    <source>
        <dbReference type="ARBA" id="ARBA00004651"/>
    </source>
</evidence>
<dbReference type="Gene3D" id="1.10.3470.10">
    <property type="entry name" value="ABC transporter involved in vitamin B12 uptake, BtuC"/>
    <property type="match status" value="1"/>
</dbReference>
<feature type="transmembrane region" description="Helical" evidence="8">
    <location>
        <begin position="249"/>
        <end position="276"/>
    </location>
</feature>
<protein>
    <submittedName>
        <fullName evidence="9">FecCD family ABC transporter permease</fullName>
    </submittedName>
</protein>
<keyword evidence="10" id="KW-1185">Reference proteome</keyword>
<dbReference type="CDD" id="cd06550">
    <property type="entry name" value="TM_ABC_iron-siderophores_like"/>
    <property type="match status" value="1"/>
</dbReference>
<keyword evidence="3" id="KW-0813">Transport</keyword>
<evidence type="ECO:0000256" key="5">
    <source>
        <dbReference type="ARBA" id="ARBA00022692"/>
    </source>
</evidence>
<feature type="transmembrane region" description="Helical" evidence="8">
    <location>
        <begin position="74"/>
        <end position="92"/>
    </location>
</feature>
<feature type="transmembrane region" description="Helical" evidence="8">
    <location>
        <begin position="318"/>
        <end position="337"/>
    </location>
</feature>
<evidence type="ECO:0000256" key="8">
    <source>
        <dbReference type="SAM" id="Phobius"/>
    </source>
</evidence>
<evidence type="ECO:0000256" key="2">
    <source>
        <dbReference type="ARBA" id="ARBA00007935"/>
    </source>
</evidence>
<organism evidence="9 10">
    <name type="scientific">Comamonas nitrativorans</name>
    <dbReference type="NCBI Taxonomy" id="108437"/>
    <lineage>
        <taxon>Bacteria</taxon>
        <taxon>Pseudomonadati</taxon>
        <taxon>Pseudomonadota</taxon>
        <taxon>Betaproteobacteria</taxon>
        <taxon>Burkholderiales</taxon>
        <taxon>Comamonadaceae</taxon>
        <taxon>Comamonas</taxon>
    </lineage>
</organism>
<comment type="caution">
    <text evidence="9">The sequence shown here is derived from an EMBL/GenBank/DDBJ whole genome shotgun (WGS) entry which is preliminary data.</text>
</comment>
<feature type="transmembrane region" description="Helical" evidence="8">
    <location>
        <begin position="192"/>
        <end position="218"/>
    </location>
</feature>
<dbReference type="InterPro" id="IPR000522">
    <property type="entry name" value="ABC_transptr_permease_BtuC"/>
</dbReference>
<proteinExistence type="inferred from homology"/>
<dbReference type="PANTHER" id="PTHR30472:SF70">
    <property type="entry name" value="MOLYBDATE IMPORT SYSTEM PERMEASE PROTEIN MOLB"/>
    <property type="match status" value="1"/>
</dbReference>
<gene>
    <name evidence="9" type="ORF">ACFO3A_04090</name>
</gene>
<dbReference type="Proteomes" id="UP001595967">
    <property type="component" value="Unassembled WGS sequence"/>
</dbReference>
<dbReference type="EMBL" id="JBHSEW010000002">
    <property type="protein sequence ID" value="MFC4621389.1"/>
    <property type="molecule type" value="Genomic_DNA"/>
</dbReference>
<keyword evidence="4" id="KW-1003">Cell membrane</keyword>
<dbReference type="PANTHER" id="PTHR30472">
    <property type="entry name" value="FERRIC ENTEROBACTIN TRANSPORT SYSTEM PERMEASE PROTEIN"/>
    <property type="match status" value="1"/>
</dbReference>
<feature type="transmembrane region" description="Helical" evidence="8">
    <location>
        <begin position="104"/>
        <end position="123"/>
    </location>
</feature>
<evidence type="ECO:0000256" key="6">
    <source>
        <dbReference type="ARBA" id="ARBA00022989"/>
    </source>
</evidence>
<comment type="similarity">
    <text evidence="2">Belongs to the binding-protein-dependent transport system permease family. FecCD subfamily.</text>
</comment>
<keyword evidence="6 8" id="KW-1133">Transmembrane helix</keyword>
<reference evidence="10" key="1">
    <citation type="journal article" date="2019" name="Int. J. Syst. Evol. Microbiol.">
        <title>The Global Catalogue of Microorganisms (GCM) 10K type strain sequencing project: providing services to taxonomists for standard genome sequencing and annotation.</title>
        <authorList>
            <consortium name="The Broad Institute Genomics Platform"/>
            <consortium name="The Broad Institute Genome Sequencing Center for Infectious Disease"/>
            <person name="Wu L."/>
            <person name="Ma J."/>
        </authorList>
    </citation>
    <scope>NUCLEOTIDE SEQUENCE [LARGE SCALE GENOMIC DNA]</scope>
    <source>
        <strain evidence="10">JCM 11650</strain>
    </source>
</reference>
<comment type="subcellular location">
    <subcellularLocation>
        <location evidence="1">Cell membrane</location>
        <topology evidence="1">Multi-pass membrane protein</topology>
    </subcellularLocation>
</comment>
<dbReference type="InterPro" id="IPR037294">
    <property type="entry name" value="ABC_BtuC-like"/>
</dbReference>
<dbReference type="Pfam" id="PF01032">
    <property type="entry name" value="FecCD"/>
    <property type="match status" value="1"/>
</dbReference>
<feature type="transmembrane region" description="Helical" evidence="8">
    <location>
        <begin position="156"/>
        <end position="180"/>
    </location>
</feature>
<dbReference type="RefSeq" id="WP_377724207.1">
    <property type="nucleotide sequence ID" value="NZ_JBHSEW010000002.1"/>
</dbReference>
<feature type="transmembrane region" description="Helical" evidence="8">
    <location>
        <begin position="130"/>
        <end position="150"/>
    </location>
</feature>
<keyword evidence="7 8" id="KW-0472">Membrane</keyword>
<feature type="transmembrane region" description="Helical" evidence="8">
    <location>
        <begin position="12"/>
        <end position="31"/>
    </location>
</feature>
<evidence type="ECO:0000313" key="10">
    <source>
        <dbReference type="Proteomes" id="UP001595967"/>
    </source>
</evidence>
<evidence type="ECO:0000256" key="4">
    <source>
        <dbReference type="ARBA" id="ARBA00022475"/>
    </source>
</evidence>
<keyword evidence="5 8" id="KW-0812">Transmembrane</keyword>